<evidence type="ECO:0000313" key="2">
    <source>
        <dbReference type="EMBL" id="ELQ32401.1"/>
    </source>
</evidence>
<proteinExistence type="predicted"/>
<feature type="compositionally biased region" description="Low complexity" evidence="1">
    <location>
        <begin position="34"/>
        <end position="45"/>
    </location>
</feature>
<dbReference type="Proteomes" id="UP000011086">
    <property type="component" value="Unassembled WGS sequence"/>
</dbReference>
<protein>
    <submittedName>
        <fullName evidence="2">Uncharacterized protein</fullName>
    </submittedName>
</protein>
<gene>
    <name evidence="2" type="ORF">OOU_Y34scaffold01171g7</name>
</gene>
<evidence type="ECO:0000256" key="1">
    <source>
        <dbReference type="SAM" id="MobiDB-lite"/>
    </source>
</evidence>
<dbReference type="EMBL" id="JH793173">
    <property type="protein sequence ID" value="ELQ32401.1"/>
    <property type="molecule type" value="Genomic_DNA"/>
</dbReference>
<name>A0AA97PF92_PYRO3</name>
<organism evidence="2">
    <name type="scientific">Pyricularia oryzae (strain Y34)</name>
    <name type="common">Rice blast fungus</name>
    <name type="synonym">Magnaporthe oryzae</name>
    <dbReference type="NCBI Taxonomy" id="1143189"/>
    <lineage>
        <taxon>Eukaryota</taxon>
        <taxon>Fungi</taxon>
        <taxon>Dikarya</taxon>
        <taxon>Ascomycota</taxon>
        <taxon>Pezizomycotina</taxon>
        <taxon>Sordariomycetes</taxon>
        <taxon>Sordariomycetidae</taxon>
        <taxon>Magnaporthales</taxon>
        <taxon>Pyriculariaceae</taxon>
        <taxon>Pyricularia</taxon>
    </lineage>
</organism>
<reference evidence="2" key="1">
    <citation type="journal article" date="2012" name="PLoS Genet.">
        <title>Comparative analysis of the genomes of two field isolates of the rice blast fungus Magnaporthe oryzae.</title>
        <authorList>
            <person name="Xue M."/>
            <person name="Yang J."/>
            <person name="Li Z."/>
            <person name="Hu S."/>
            <person name="Yao N."/>
            <person name="Dean R.A."/>
            <person name="Zhao W."/>
            <person name="Shen M."/>
            <person name="Zhang H."/>
            <person name="Li C."/>
            <person name="Liu L."/>
            <person name="Cao L."/>
            <person name="Xu X."/>
            <person name="Xing Y."/>
            <person name="Hsiang T."/>
            <person name="Zhang Z."/>
            <person name="Xu J.R."/>
            <person name="Peng Y.L."/>
        </authorList>
    </citation>
    <scope>NUCLEOTIDE SEQUENCE</scope>
    <source>
        <strain evidence="2">Y34</strain>
    </source>
</reference>
<accession>A0AA97PF92</accession>
<feature type="region of interest" description="Disordered" evidence="1">
    <location>
        <begin position="22"/>
        <end position="69"/>
    </location>
</feature>
<sequence length="177" mass="19160">MCNHAAAPAYILEEETVRSKRSSIDLDFSSQPESSSRLSWQSGSSPCLSNPPSPRISGRISPQVAPTSAADSCEKSAKIYSTLTRRAQHSRLFGELAGNVCEFKGLSGLNLFTAATNTNSGGRSQGVVQFLQVDRSRQATAEEHGLDNMAPRMAHIGLLHWLWSEQSAAYCCLGCLR</sequence>
<dbReference type="AlphaFoldDB" id="A0AA97PF92"/>